<dbReference type="Gene3D" id="3.40.190.10">
    <property type="entry name" value="Periplasmic binding protein-like II"/>
    <property type="match status" value="2"/>
</dbReference>
<dbReference type="PROSITE" id="PS51257">
    <property type="entry name" value="PROKAR_LIPOPROTEIN"/>
    <property type="match status" value="1"/>
</dbReference>
<dbReference type="GeneID" id="78365843"/>
<evidence type="ECO:0000313" key="2">
    <source>
        <dbReference type="EMBL" id="MDT2810716.1"/>
    </source>
</evidence>
<gene>
    <name evidence="2" type="ORF">P7H43_09470</name>
</gene>
<proteinExistence type="predicted"/>
<reference evidence="2" key="1">
    <citation type="submission" date="2023-03" db="EMBL/GenBank/DDBJ databases">
        <authorList>
            <person name="Shen W."/>
            <person name="Cai J."/>
        </authorList>
    </citation>
    <scope>NUCLEOTIDE SEQUENCE</scope>
    <source>
        <strain evidence="2">B226-2</strain>
    </source>
</reference>
<dbReference type="Pfam" id="PF13416">
    <property type="entry name" value="SBP_bac_8"/>
    <property type="match status" value="1"/>
</dbReference>
<keyword evidence="1" id="KW-0732">Signal</keyword>
<accession>A0AAW8TWS6</accession>
<dbReference type="Proteomes" id="UP001256711">
    <property type="component" value="Unassembled WGS sequence"/>
</dbReference>
<dbReference type="InterPro" id="IPR006059">
    <property type="entry name" value="SBP"/>
</dbReference>
<dbReference type="AlphaFoldDB" id="A0AAW8TWS6"/>
<evidence type="ECO:0000313" key="3">
    <source>
        <dbReference type="Proteomes" id="UP001256711"/>
    </source>
</evidence>
<dbReference type="EMBL" id="JARQBJ010000004">
    <property type="protein sequence ID" value="MDT2810716.1"/>
    <property type="molecule type" value="Genomic_DNA"/>
</dbReference>
<protein>
    <submittedName>
        <fullName evidence="2">ABC transporter substrate-binding protein</fullName>
    </submittedName>
</protein>
<evidence type="ECO:0000256" key="1">
    <source>
        <dbReference type="SAM" id="SignalP"/>
    </source>
</evidence>
<dbReference type="InterPro" id="IPR050490">
    <property type="entry name" value="Bact_solute-bd_prot1"/>
</dbReference>
<sequence length="438" mass="48616">MKTKSLLLLGASLSVLALGIAGCGNGSKDKEADSADGKTKISFTWWGAEVRHEKYIKAIEAFEKENPDIDVDYEYAAWDDYWKKLATKSAAGELPDVMQMDGSYLAQYGQKNQLADLTEFTGEGKTIDTTNIDPSIIDSGKLDDKFFAIAPAVNAMSMITNQALVDKAGASVDYENYNFEDWVASIEKVKQETGEYGMIDVVDNYVLLQYYLRTQGEELLKYNDEGKPELAFSKENFITFMNAIGKLAKEEAIPTAEVASNIKSFDENPLSLGKVAYYQNWNNQFVTYTQSAADGVDLSLNLPYSAKDGALFYRPSFFYSVAQTSKNKEAAAKFANFLVNDEEANKIIGTERGIPASTVAKDTIYEDMTDEEKVASDYLDKIADYVGEASPVLPVGFSELNTHFKDVFAEITYGTMTAEEAYDSYVAKAEEIFDENYD</sequence>
<dbReference type="PANTHER" id="PTHR43649:SF11">
    <property type="entry name" value="ABC TRANSPORTER SUBSTRATE-BINDING PROTEIN YESO-RELATED"/>
    <property type="match status" value="1"/>
</dbReference>
<dbReference type="PANTHER" id="PTHR43649">
    <property type="entry name" value="ARABINOSE-BINDING PROTEIN-RELATED"/>
    <property type="match status" value="1"/>
</dbReference>
<organism evidence="2 3">
    <name type="scientific">Enterococcus asini</name>
    <dbReference type="NCBI Taxonomy" id="57732"/>
    <lineage>
        <taxon>Bacteria</taxon>
        <taxon>Bacillati</taxon>
        <taxon>Bacillota</taxon>
        <taxon>Bacilli</taxon>
        <taxon>Lactobacillales</taxon>
        <taxon>Enterococcaceae</taxon>
        <taxon>Enterococcus</taxon>
    </lineage>
</organism>
<feature type="signal peptide" evidence="1">
    <location>
        <begin position="1"/>
        <end position="17"/>
    </location>
</feature>
<comment type="caution">
    <text evidence="2">The sequence shown here is derived from an EMBL/GenBank/DDBJ whole genome shotgun (WGS) entry which is preliminary data.</text>
</comment>
<feature type="chain" id="PRO_5043398581" evidence="1">
    <location>
        <begin position="18"/>
        <end position="438"/>
    </location>
</feature>
<dbReference type="RefSeq" id="WP_010753448.1">
    <property type="nucleotide sequence ID" value="NZ_CABJBY010000003.1"/>
</dbReference>
<dbReference type="SUPFAM" id="SSF53850">
    <property type="entry name" value="Periplasmic binding protein-like II"/>
    <property type="match status" value="1"/>
</dbReference>
<name>A0AAW8TWS6_9ENTE</name>